<evidence type="ECO:0000256" key="8">
    <source>
        <dbReference type="SAM" id="MobiDB-lite"/>
    </source>
</evidence>
<feature type="compositionally biased region" description="Acidic residues" evidence="8">
    <location>
        <begin position="235"/>
        <end position="255"/>
    </location>
</feature>
<name>A0ABM0K707_APLCA</name>
<keyword evidence="2" id="KW-0053">Apoptosis</keyword>
<dbReference type="InterPro" id="IPR009062">
    <property type="entry name" value="Smac/DIABLO-like_sf"/>
</dbReference>
<comment type="similarity">
    <text evidence="6">Belongs to the Smac/DIABLO protein family.</text>
</comment>
<evidence type="ECO:0000256" key="6">
    <source>
        <dbReference type="ARBA" id="ARBA00046319"/>
    </source>
</evidence>
<reference evidence="10" key="1">
    <citation type="submission" date="2025-08" db="UniProtKB">
        <authorList>
            <consortium name="RefSeq"/>
        </authorList>
    </citation>
    <scope>IDENTIFICATION</scope>
</reference>
<evidence type="ECO:0000256" key="3">
    <source>
        <dbReference type="ARBA" id="ARBA00022946"/>
    </source>
</evidence>
<dbReference type="GeneID" id="101845360"/>
<feature type="coiled-coil region" evidence="7">
    <location>
        <begin position="122"/>
        <end position="149"/>
    </location>
</feature>
<dbReference type="PANTHER" id="PTHR32247">
    <property type="entry name" value="DIABLO HOMOLOG, MITOCHONDRIAL"/>
    <property type="match status" value="1"/>
</dbReference>
<evidence type="ECO:0000313" key="10">
    <source>
        <dbReference type="RefSeq" id="XP_005110230.1"/>
    </source>
</evidence>
<protein>
    <recommendedName>
        <fullName evidence="5">Direct IAP-binding protein with low pI</fullName>
    </recommendedName>
</protein>
<dbReference type="Pfam" id="PF09057">
    <property type="entry name" value="Smac_DIABLO"/>
    <property type="match status" value="1"/>
</dbReference>
<dbReference type="PANTHER" id="PTHR32247:SF3">
    <property type="entry name" value="DIABLO IAP-BINDING MITOCHONDRIAL PROTEIN"/>
    <property type="match status" value="1"/>
</dbReference>
<dbReference type="Gene3D" id="1.20.58.70">
    <property type="match status" value="1"/>
</dbReference>
<comment type="subcellular location">
    <subcellularLocation>
        <location evidence="1">Mitochondrion</location>
    </subcellularLocation>
</comment>
<evidence type="ECO:0000256" key="1">
    <source>
        <dbReference type="ARBA" id="ARBA00004173"/>
    </source>
</evidence>
<evidence type="ECO:0000256" key="5">
    <source>
        <dbReference type="ARBA" id="ARBA00033049"/>
    </source>
</evidence>
<evidence type="ECO:0000313" key="9">
    <source>
        <dbReference type="Proteomes" id="UP000694888"/>
    </source>
</evidence>
<dbReference type="InterPro" id="IPR015142">
    <property type="entry name" value="Smac_DIABLO"/>
</dbReference>
<keyword evidence="7" id="KW-0175">Coiled coil</keyword>
<evidence type="ECO:0000256" key="2">
    <source>
        <dbReference type="ARBA" id="ARBA00022703"/>
    </source>
</evidence>
<feature type="compositionally biased region" description="Low complexity" evidence="8">
    <location>
        <begin position="218"/>
        <end position="234"/>
    </location>
</feature>
<gene>
    <name evidence="10" type="primary">LOC101845360</name>
</gene>
<dbReference type="SUPFAM" id="SSF46984">
    <property type="entry name" value="Smac/diablo"/>
    <property type="match status" value="1"/>
</dbReference>
<organism evidence="9 10">
    <name type="scientific">Aplysia californica</name>
    <name type="common">California sea hare</name>
    <dbReference type="NCBI Taxonomy" id="6500"/>
    <lineage>
        <taxon>Eukaryota</taxon>
        <taxon>Metazoa</taxon>
        <taxon>Spiralia</taxon>
        <taxon>Lophotrochozoa</taxon>
        <taxon>Mollusca</taxon>
        <taxon>Gastropoda</taxon>
        <taxon>Heterobranchia</taxon>
        <taxon>Euthyneura</taxon>
        <taxon>Tectipleura</taxon>
        <taxon>Aplysiida</taxon>
        <taxon>Aplysioidea</taxon>
        <taxon>Aplysiidae</taxon>
        <taxon>Aplysia</taxon>
    </lineage>
</organism>
<proteinExistence type="inferred from homology"/>
<keyword evidence="3" id="KW-0809">Transit peptide</keyword>
<sequence length="255" mass="28920">MFRKLSRLACELPRVRMKFFQLKRSLSPLKRTLVTSAVLCATPVVLETFEPNDPRLKTPECLKNAAGMAVDSSSAVLSQTVYAIFRIEEEYKDLMDLMVKLIEYQLQVVGHKAEEERMADIILETRLEIDKVKRRKQDLELLFASAEKLADATAEVAFATGMEFASTSMGERLYNTQREVKRVQEKTEELEQRLQQVQLKVIEVMGQLEEKEKKKQKQSLSEGGEVLGDAGSDAGVEEGEEEREDEDGLLEEGNV</sequence>
<accession>A0ABM0K707</accession>
<feature type="region of interest" description="Disordered" evidence="8">
    <location>
        <begin position="210"/>
        <end position="255"/>
    </location>
</feature>
<evidence type="ECO:0000256" key="7">
    <source>
        <dbReference type="SAM" id="Coils"/>
    </source>
</evidence>
<evidence type="ECO:0000256" key="4">
    <source>
        <dbReference type="ARBA" id="ARBA00023128"/>
    </source>
</evidence>
<dbReference type="Proteomes" id="UP000694888">
    <property type="component" value="Unplaced"/>
</dbReference>
<keyword evidence="9" id="KW-1185">Reference proteome</keyword>
<keyword evidence="4" id="KW-0496">Mitochondrion</keyword>
<dbReference type="RefSeq" id="XP_005110230.1">
    <property type="nucleotide sequence ID" value="XM_005110173.3"/>
</dbReference>